<dbReference type="AlphaFoldDB" id="A0A1Y2HX94"/>
<protein>
    <submittedName>
        <fullName evidence="2">Uncharacterized protein</fullName>
    </submittedName>
</protein>
<organism evidence="2 3">
    <name type="scientific">Catenaria anguillulae PL171</name>
    <dbReference type="NCBI Taxonomy" id="765915"/>
    <lineage>
        <taxon>Eukaryota</taxon>
        <taxon>Fungi</taxon>
        <taxon>Fungi incertae sedis</taxon>
        <taxon>Blastocladiomycota</taxon>
        <taxon>Blastocladiomycetes</taxon>
        <taxon>Blastocladiales</taxon>
        <taxon>Catenariaceae</taxon>
        <taxon>Catenaria</taxon>
    </lineage>
</organism>
<reference evidence="2 3" key="1">
    <citation type="submission" date="2016-07" db="EMBL/GenBank/DDBJ databases">
        <title>Pervasive Adenine N6-methylation of Active Genes in Fungi.</title>
        <authorList>
            <consortium name="DOE Joint Genome Institute"/>
            <person name="Mondo S.J."/>
            <person name="Dannebaum R.O."/>
            <person name="Kuo R.C."/>
            <person name="Labutti K."/>
            <person name="Haridas S."/>
            <person name="Kuo A."/>
            <person name="Salamov A."/>
            <person name="Ahrendt S.R."/>
            <person name="Lipzen A."/>
            <person name="Sullivan W."/>
            <person name="Andreopoulos W.B."/>
            <person name="Clum A."/>
            <person name="Lindquist E."/>
            <person name="Daum C."/>
            <person name="Ramamoorthy G.K."/>
            <person name="Gryganskyi A."/>
            <person name="Culley D."/>
            <person name="Magnuson J.K."/>
            <person name="James T.Y."/>
            <person name="O'Malley M.A."/>
            <person name="Stajich J.E."/>
            <person name="Spatafora J.W."/>
            <person name="Visel A."/>
            <person name="Grigoriev I.V."/>
        </authorList>
    </citation>
    <scope>NUCLEOTIDE SEQUENCE [LARGE SCALE GENOMIC DNA]</scope>
    <source>
        <strain evidence="2 3">PL171</strain>
    </source>
</reference>
<sequence>MAPPLVCTSPCKHDLSIAHESPMNLSYIRSGSQVPTSTMPPLPPPPSSPWTSSLPALYAAECDDYPSSTSRHRSRHLPAPPRRASPTIPDRHPWIMFNDDPFEYEIASIMSKLPVVPPAHPARESAQRRAALILHHLRPPQRPLDELPSVHQAQYTTVDVVAAPSYLAGKVQGGFRAARWMPTQSPTAAAAASSSHDRPASRRVWRM</sequence>
<accession>A0A1Y2HX94</accession>
<evidence type="ECO:0000256" key="1">
    <source>
        <dbReference type="SAM" id="MobiDB-lite"/>
    </source>
</evidence>
<name>A0A1Y2HX94_9FUNG</name>
<feature type="region of interest" description="Disordered" evidence="1">
    <location>
        <begin position="64"/>
        <end position="87"/>
    </location>
</feature>
<gene>
    <name evidence="2" type="ORF">BCR44DRAFT_1427453</name>
</gene>
<feature type="region of interest" description="Disordered" evidence="1">
    <location>
        <begin position="28"/>
        <end position="50"/>
    </location>
</feature>
<evidence type="ECO:0000313" key="2">
    <source>
        <dbReference type="EMBL" id="ORZ39218.1"/>
    </source>
</evidence>
<comment type="caution">
    <text evidence="2">The sequence shown here is derived from an EMBL/GenBank/DDBJ whole genome shotgun (WGS) entry which is preliminary data.</text>
</comment>
<feature type="compositionally biased region" description="Pro residues" evidence="1">
    <location>
        <begin position="38"/>
        <end position="48"/>
    </location>
</feature>
<dbReference type="Proteomes" id="UP000193411">
    <property type="component" value="Unassembled WGS sequence"/>
</dbReference>
<keyword evidence="3" id="KW-1185">Reference proteome</keyword>
<feature type="region of interest" description="Disordered" evidence="1">
    <location>
        <begin position="186"/>
        <end position="207"/>
    </location>
</feature>
<proteinExistence type="predicted"/>
<evidence type="ECO:0000313" key="3">
    <source>
        <dbReference type="Proteomes" id="UP000193411"/>
    </source>
</evidence>
<dbReference type="EMBL" id="MCFL01000006">
    <property type="protein sequence ID" value="ORZ39218.1"/>
    <property type="molecule type" value="Genomic_DNA"/>
</dbReference>